<gene>
    <name evidence="2" type="ORF">IscW_ISCW011138</name>
</gene>
<sequence>MSQLSLHKLFEDNSFEPDDQTTRSRNAEENACCRRPHPEGGPWRAPTEALGLSSGATAVGPVPAASPAEAWHDGDPNVSNRVMDGVLREFRARPLIQARLGSVPLPNFDAGDARVLSPRFWDLNAVFRKGDALMRYSPRSSPSQISSRVRLQSLVACRDVKFQCEFAYSCFKGNVSLSFEQVLMAITLALHNGIPDIQSLHVDNIGDFEVCSLLGVPAVLKWLATKVIKRVIRENNQVIARLASGEVKDVLQAAISDQDLTTVLRAELPVATKTRISGERLQSVV</sequence>
<dbReference type="HOGENOM" id="CLU_977552_0_0_1"/>
<feature type="compositionally biased region" description="Basic and acidic residues" evidence="1">
    <location>
        <begin position="20"/>
        <end position="38"/>
    </location>
</feature>
<organism>
    <name type="scientific">Ixodes scapularis</name>
    <name type="common">Black-legged tick</name>
    <name type="synonym">Deer tick</name>
    <dbReference type="NCBI Taxonomy" id="6945"/>
    <lineage>
        <taxon>Eukaryota</taxon>
        <taxon>Metazoa</taxon>
        <taxon>Ecdysozoa</taxon>
        <taxon>Arthropoda</taxon>
        <taxon>Chelicerata</taxon>
        <taxon>Arachnida</taxon>
        <taxon>Acari</taxon>
        <taxon>Parasitiformes</taxon>
        <taxon>Ixodida</taxon>
        <taxon>Ixodoidea</taxon>
        <taxon>Ixodidae</taxon>
        <taxon>Ixodinae</taxon>
        <taxon>Ixodes</taxon>
    </lineage>
</organism>
<dbReference type="EMBL" id="ABJB010203013">
    <property type="status" value="NOT_ANNOTATED_CDS"/>
    <property type="molecule type" value="Genomic_DNA"/>
</dbReference>
<reference evidence="2 4" key="1">
    <citation type="submission" date="2008-03" db="EMBL/GenBank/DDBJ databases">
        <title>Annotation of Ixodes scapularis.</title>
        <authorList>
            <consortium name="Ixodes scapularis Genome Project Consortium"/>
            <person name="Caler E."/>
            <person name="Hannick L.I."/>
            <person name="Bidwell S."/>
            <person name="Joardar V."/>
            <person name="Thiagarajan M."/>
            <person name="Amedeo P."/>
            <person name="Galinsky K.J."/>
            <person name="Schobel S."/>
            <person name="Inman J."/>
            <person name="Hostetler J."/>
            <person name="Miller J."/>
            <person name="Hammond M."/>
            <person name="Megy K."/>
            <person name="Lawson D."/>
            <person name="Kodira C."/>
            <person name="Sutton G."/>
            <person name="Meyer J."/>
            <person name="Hill C.A."/>
            <person name="Birren B."/>
            <person name="Nene V."/>
            <person name="Collins F."/>
            <person name="Alarcon-Chaidez F."/>
            <person name="Wikel S."/>
            <person name="Strausberg R."/>
        </authorList>
    </citation>
    <scope>NUCLEOTIDE SEQUENCE [LARGE SCALE GENOMIC DNA]</scope>
    <source>
        <strain evidence="4">Wikel</strain>
        <strain evidence="2">Wikel colony</strain>
    </source>
</reference>
<dbReference type="EnsemblMetazoa" id="ISCW011138-RA">
    <property type="protein sequence ID" value="ISCW011138-PA"/>
    <property type="gene ID" value="ISCW011138"/>
</dbReference>
<dbReference type="VEuPathDB" id="VectorBase:ISCW011138"/>
<protein>
    <submittedName>
        <fullName evidence="2 3">Uncharacterized protein</fullName>
    </submittedName>
</protein>
<evidence type="ECO:0000313" key="4">
    <source>
        <dbReference type="Proteomes" id="UP000001555"/>
    </source>
</evidence>
<feature type="region of interest" description="Disordered" evidence="1">
    <location>
        <begin position="1"/>
        <end position="43"/>
    </location>
</feature>
<dbReference type="EMBL" id="DS860803">
    <property type="protein sequence ID" value="EEC14056.1"/>
    <property type="molecule type" value="Genomic_DNA"/>
</dbReference>
<dbReference type="AlphaFoldDB" id="B7Q5D4"/>
<evidence type="ECO:0000313" key="3">
    <source>
        <dbReference type="EnsemblMetazoa" id="ISCW011138-PA"/>
    </source>
</evidence>
<dbReference type="VEuPathDB" id="VectorBase:ISCI011138"/>
<keyword evidence="4" id="KW-1185">Reference proteome</keyword>
<dbReference type="InParanoid" id="B7Q5D4"/>
<evidence type="ECO:0000313" key="2">
    <source>
        <dbReference type="EMBL" id="EEC14056.1"/>
    </source>
</evidence>
<evidence type="ECO:0000256" key="1">
    <source>
        <dbReference type="SAM" id="MobiDB-lite"/>
    </source>
</evidence>
<accession>B7Q5D4</accession>
<dbReference type="Proteomes" id="UP000001555">
    <property type="component" value="Unassembled WGS sequence"/>
</dbReference>
<dbReference type="EMBL" id="ABJB011117210">
    <property type="status" value="NOT_ANNOTATED_CDS"/>
    <property type="molecule type" value="Genomic_DNA"/>
</dbReference>
<dbReference type="PaxDb" id="6945-B7Q5D4"/>
<proteinExistence type="predicted"/>
<name>B7Q5D4_IXOSC</name>
<dbReference type="EMBL" id="ABJB010999275">
    <property type="status" value="NOT_ANNOTATED_CDS"/>
    <property type="molecule type" value="Genomic_DNA"/>
</dbReference>
<reference evidence="3" key="2">
    <citation type="submission" date="2020-05" db="UniProtKB">
        <authorList>
            <consortium name="EnsemblMetazoa"/>
        </authorList>
    </citation>
    <scope>IDENTIFICATION</scope>
    <source>
        <strain evidence="3">wikel</strain>
    </source>
</reference>